<accession>A0A2U1SX70</accession>
<evidence type="ECO:0000313" key="4">
    <source>
        <dbReference type="Proteomes" id="UP000244978"/>
    </source>
</evidence>
<proteinExistence type="predicted"/>
<dbReference type="EMBL" id="QEEX01000002">
    <property type="protein sequence ID" value="PWB96199.1"/>
    <property type="molecule type" value="Genomic_DNA"/>
</dbReference>
<evidence type="ECO:0008006" key="5">
    <source>
        <dbReference type="Google" id="ProtNLM"/>
    </source>
</evidence>
<sequence>MKIRIVVAAAALVAFAVSGCSSPESNASQPSTPPPSTPTTTVEPSQTPEEPAPLTCDTLVTQSTLDEFDSVGLIPAEDYESDLRSEASVEAKFFDYGGLSCRWFLPNSDWWVTFGYSPINAEQAALVQAELQAAGFVSSPAGTDLVFSLGAPDETRTHNETYLFEDGAWFHSQELAGIDEIRSVIAKRR</sequence>
<dbReference type="AlphaFoldDB" id="A0A2U1SX70"/>
<feature type="compositionally biased region" description="Low complexity" evidence="1">
    <location>
        <begin position="38"/>
        <end position="49"/>
    </location>
</feature>
<dbReference type="OrthoDB" id="5119618at2"/>
<name>A0A2U1SX70_9MICO</name>
<dbReference type="RefSeq" id="WP_108515682.1">
    <property type="nucleotide sequence ID" value="NZ_CP026951.1"/>
</dbReference>
<protein>
    <recommendedName>
        <fullName evidence="5">DUF3558 domain-containing protein</fullName>
    </recommendedName>
</protein>
<evidence type="ECO:0000256" key="2">
    <source>
        <dbReference type="SAM" id="SignalP"/>
    </source>
</evidence>
<organism evidence="3 4">
    <name type="scientific">Homoserinimonas hongtaonis</name>
    <dbReference type="NCBI Taxonomy" id="2079791"/>
    <lineage>
        <taxon>Bacteria</taxon>
        <taxon>Bacillati</taxon>
        <taxon>Actinomycetota</taxon>
        <taxon>Actinomycetes</taxon>
        <taxon>Micrococcales</taxon>
        <taxon>Microbacteriaceae</taxon>
        <taxon>Homoserinimonas</taxon>
    </lineage>
</organism>
<feature type="chain" id="PRO_5015464881" description="DUF3558 domain-containing protein" evidence="2">
    <location>
        <begin position="28"/>
        <end position="189"/>
    </location>
</feature>
<dbReference type="KEGG" id="salc:C2138_03870"/>
<feature type="signal peptide" evidence="2">
    <location>
        <begin position="1"/>
        <end position="27"/>
    </location>
</feature>
<feature type="region of interest" description="Disordered" evidence="1">
    <location>
        <begin position="23"/>
        <end position="52"/>
    </location>
</feature>
<reference evidence="4" key="1">
    <citation type="submission" date="2018-04" db="EMBL/GenBank/DDBJ databases">
        <authorList>
            <person name="Liu S."/>
            <person name="Wang Z."/>
            <person name="Li J."/>
        </authorList>
    </citation>
    <scope>NUCLEOTIDE SEQUENCE [LARGE SCALE GENOMIC DNA]</scope>
    <source>
        <strain evidence="4">S1194</strain>
    </source>
</reference>
<comment type="caution">
    <text evidence="3">The sequence shown here is derived from an EMBL/GenBank/DDBJ whole genome shotgun (WGS) entry which is preliminary data.</text>
</comment>
<gene>
    <name evidence="3" type="ORF">DF220_12580</name>
</gene>
<dbReference type="PROSITE" id="PS51257">
    <property type="entry name" value="PROKAR_LIPOPROTEIN"/>
    <property type="match status" value="1"/>
</dbReference>
<keyword evidence="4" id="KW-1185">Reference proteome</keyword>
<evidence type="ECO:0000256" key="1">
    <source>
        <dbReference type="SAM" id="MobiDB-lite"/>
    </source>
</evidence>
<evidence type="ECO:0000313" key="3">
    <source>
        <dbReference type="EMBL" id="PWB96199.1"/>
    </source>
</evidence>
<keyword evidence="2" id="KW-0732">Signal</keyword>
<dbReference type="Proteomes" id="UP000244978">
    <property type="component" value="Unassembled WGS sequence"/>
</dbReference>